<proteinExistence type="predicted"/>
<evidence type="ECO:0000313" key="1">
    <source>
        <dbReference type="EMBL" id="KAJ1149497.1"/>
    </source>
</evidence>
<reference evidence="1" key="1">
    <citation type="journal article" date="2022" name="bioRxiv">
        <title>Sequencing and chromosome-scale assembly of the giantPleurodeles waltlgenome.</title>
        <authorList>
            <person name="Brown T."/>
            <person name="Elewa A."/>
            <person name="Iarovenko S."/>
            <person name="Subramanian E."/>
            <person name="Araus A.J."/>
            <person name="Petzold A."/>
            <person name="Susuki M."/>
            <person name="Suzuki K.-i.T."/>
            <person name="Hayashi T."/>
            <person name="Toyoda A."/>
            <person name="Oliveira C."/>
            <person name="Osipova E."/>
            <person name="Leigh N.D."/>
            <person name="Simon A."/>
            <person name="Yun M.H."/>
        </authorList>
    </citation>
    <scope>NUCLEOTIDE SEQUENCE</scope>
    <source>
        <strain evidence="1">20211129_DDA</strain>
        <tissue evidence="1">Liver</tissue>
    </source>
</reference>
<name>A0AAV7RCD1_PLEWA</name>
<dbReference type="AlphaFoldDB" id="A0AAV7RCD1"/>
<accession>A0AAV7RCD1</accession>
<protein>
    <submittedName>
        <fullName evidence="1">Uncharacterized protein</fullName>
    </submittedName>
</protein>
<sequence length="217" mass="24955">MERSWLFDWADGNRNEQRHSASSHGLRLTDRGRNYEAGHGAAGLGEHRMCELKQIEDQLGILERDSISQPHLTQQLREARAEHTQLIERLRKFDYGKYRERAHREGDRAGTLLARLMRDEPSPIPIIQINTPQQNNITTQLEINMAFRDYYTVLYSAPLIIARAEIDSFLTTIELPALQEEARKKLSAQITQGEIRETIKDMARKKAAGSDGLPFEF</sequence>
<evidence type="ECO:0000313" key="2">
    <source>
        <dbReference type="Proteomes" id="UP001066276"/>
    </source>
</evidence>
<dbReference type="EMBL" id="JANPWB010000009">
    <property type="protein sequence ID" value="KAJ1149497.1"/>
    <property type="molecule type" value="Genomic_DNA"/>
</dbReference>
<keyword evidence="2" id="KW-1185">Reference proteome</keyword>
<comment type="caution">
    <text evidence="1">The sequence shown here is derived from an EMBL/GenBank/DDBJ whole genome shotgun (WGS) entry which is preliminary data.</text>
</comment>
<organism evidence="1 2">
    <name type="scientific">Pleurodeles waltl</name>
    <name type="common">Iberian ribbed newt</name>
    <dbReference type="NCBI Taxonomy" id="8319"/>
    <lineage>
        <taxon>Eukaryota</taxon>
        <taxon>Metazoa</taxon>
        <taxon>Chordata</taxon>
        <taxon>Craniata</taxon>
        <taxon>Vertebrata</taxon>
        <taxon>Euteleostomi</taxon>
        <taxon>Amphibia</taxon>
        <taxon>Batrachia</taxon>
        <taxon>Caudata</taxon>
        <taxon>Salamandroidea</taxon>
        <taxon>Salamandridae</taxon>
        <taxon>Pleurodelinae</taxon>
        <taxon>Pleurodeles</taxon>
    </lineage>
</organism>
<dbReference type="Proteomes" id="UP001066276">
    <property type="component" value="Chromosome 5"/>
</dbReference>
<gene>
    <name evidence="1" type="ORF">NDU88_002304</name>
</gene>